<reference evidence="1 2" key="1">
    <citation type="journal article" date="2019" name="Mol. Ecol. Resour.">
        <title>Chromosome-level genome assembly of Triplophysa tibetana, a fish adapted to the harsh high-altitude environment of the Tibetan Plateau.</title>
        <authorList>
            <person name="Yang X."/>
            <person name="Liu H."/>
            <person name="Ma Z."/>
            <person name="Zou Y."/>
            <person name="Zou M."/>
            <person name="Mao Y."/>
            <person name="Li X."/>
            <person name="Wang H."/>
            <person name="Chen T."/>
            <person name="Wang W."/>
            <person name="Yang R."/>
        </authorList>
    </citation>
    <scope>NUCLEOTIDE SEQUENCE [LARGE SCALE GENOMIC DNA]</scope>
    <source>
        <strain evidence="1">TTIB1903HZAU</strain>
        <tissue evidence="1">Muscle</tissue>
    </source>
</reference>
<name>A0A5A9PAD5_9TELE</name>
<dbReference type="AlphaFoldDB" id="A0A5A9PAD5"/>
<organism evidence="1 2">
    <name type="scientific">Triplophysa tibetana</name>
    <dbReference type="NCBI Taxonomy" id="1572043"/>
    <lineage>
        <taxon>Eukaryota</taxon>
        <taxon>Metazoa</taxon>
        <taxon>Chordata</taxon>
        <taxon>Craniata</taxon>
        <taxon>Vertebrata</taxon>
        <taxon>Euteleostomi</taxon>
        <taxon>Actinopterygii</taxon>
        <taxon>Neopterygii</taxon>
        <taxon>Teleostei</taxon>
        <taxon>Ostariophysi</taxon>
        <taxon>Cypriniformes</taxon>
        <taxon>Nemacheilidae</taxon>
        <taxon>Triplophysa</taxon>
    </lineage>
</organism>
<evidence type="ECO:0000313" key="1">
    <source>
        <dbReference type="EMBL" id="KAA0717607.1"/>
    </source>
</evidence>
<evidence type="ECO:0000313" key="2">
    <source>
        <dbReference type="Proteomes" id="UP000324632"/>
    </source>
</evidence>
<dbReference type="Proteomes" id="UP000324632">
    <property type="component" value="Chromosome 8"/>
</dbReference>
<gene>
    <name evidence="1" type="ORF">E1301_Tti016785</name>
</gene>
<keyword evidence="2" id="KW-1185">Reference proteome</keyword>
<protein>
    <submittedName>
        <fullName evidence="1">Uncharacterized protein</fullName>
    </submittedName>
</protein>
<comment type="caution">
    <text evidence="1">The sequence shown here is derived from an EMBL/GenBank/DDBJ whole genome shotgun (WGS) entry which is preliminary data.</text>
</comment>
<sequence>MVGERASSFQVNDNTGAIDTTVQSVYHPQCSPYHRPWEEHQSTPLPLTNCTPARLTTHREQASYFPPNMSSSALATYTYGQRQPNPAKERTVQPQSDSDMLDVLGTRIGELQIMKDQILAAATTQSQIDPGERDYHNFQHGKPPEKPDHPVYTRTIQPKTDLYADIPVPHRQSRTLYKSPNETLGNTDHQSHRYKQTTGLNSLLREDDITVDNLARIFKVTQSSVYLTSDQGVSVFPSTSGLFSCLDLMTGGGTFQVMDDEVCGALPGPVTNPFHPNLGQSRSRFSFSRSATATAARTPHPATSPKMYQRTIFLGQLQGEKIVQEKALVIPFEESEASLPTMTFKVKEALAMGADENIILTDSQGNLLLDTLGTKGSAYWKQSSRRLFAIKEDVFLQRWEGEKEGN</sequence>
<dbReference type="EMBL" id="SOYY01000008">
    <property type="protein sequence ID" value="KAA0717607.1"/>
    <property type="molecule type" value="Genomic_DNA"/>
</dbReference>
<proteinExistence type="predicted"/>
<accession>A0A5A9PAD5</accession>